<gene>
    <name evidence="3" type="ORF">AABB31_17115</name>
</gene>
<evidence type="ECO:0000313" key="4">
    <source>
        <dbReference type="Proteomes" id="UP001470809"/>
    </source>
</evidence>
<evidence type="ECO:0000256" key="2">
    <source>
        <dbReference type="SAM" id="SignalP"/>
    </source>
</evidence>
<keyword evidence="2" id="KW-0732">Signal</keyword>
<dbReference type="Proteomes" id="UP001470809">
    <property type="component" value="Chromosome"/>
</dbReference>
<feature type="compositionally biased region" description="Acidic residues" evidence="1">
    <location>
        <begin position="25"/>
        <end position="36"/>
    </location>
</feature>
<evidence type="ECO:0000313" key="3">
    <source>
        <dbReference type="EMBL" id="WZU66717.1"/>
    </source>
</evidence>
<dbReference type="RefSeq" id="WP_342076039.1">
    <property type="nucleotide sequence ID" value="NZ_CP151767.2"/>
</dbReference>
<protein>
    <submittedName>
        <fullName evidence="3">Invasion associated locus B family protein</fullName>
    </submittedName>
</protein>
<dbReference type="Pfam" id="PF06776">
    <property type="entry name" value="IalB"/>
    <property type="match status" value="1"/>
</dbReference>
<dbReference type="KEGG" id="yrh:AABB31_17115"/>
<reference evidence="4" key="1">
    <citation type="submission" date="2024-04" db="EMBL/GenBank/DDBJ databases">
        <title>Phylogenomic analyses of a clade within the roseobacter group suggest taxonomic reassignments of species of the genera Aestuariivita, Citreicella, Loktanella, Nautella, Pelagibaca, Ruegeria, Thalassobius, Thiobacimonas and Tropicibacter, and the proposal o.</title>
        <authorList>
            <person name="Jeon C.O."/>
        </authorList>
    </citation>
    <scope>NUCLEOTIDE SEQUENCE [LARGE SCALE GENOMIC DNA]</scope>
    <source>
        <strain evidence="4">SS1-5</strain>
    </source>
</reference>
<feature type="chain" id="PRO_5042845052" evidence="2">
    <location>
        <begin position="25"/>
        <end position="214"/>
    </location>
</feature>
<proteinExistence type="predicted"/>
<keyword evidence="4" id="KW-1185">Reference proteome</keyword>
<organism evidence="3 4">
    <name type="scientific">Yoonia rhodophyticola</name>
    <dbReference type="NCBI Taxonomy" id="3137370"/>
    <lineage>
        <taxon>Bacteria</taxon>
        <taxon>Pseudomonadati</taxon>
        <taxon>Pseudomonadota</taxon>
        <taxon>Alphaproteobacteria</taxon>
        <taxon>Rhodobacterales</taxon>
        <taxon>Paracoccaceae</taxon>
        <taxon>Yoonia</taxon>
    </lineage>
</organism>
<dbReference type="EMBL" id="CP151767">
    <property type="protein sequence ID" value="WZU66717.1"/>
    <property type="molecule type" value="Genomic_DNA"/>
</dbReference>
<feature type="signal peptide" evidence="2">
    <location>
        <begin position="1"/>
        <end position="24"/>
    </location>
</feature>
<feature type="region of interest" description="Disordered" evidence="1">
    <location>
        <begin position="23"/>
        <end position="61"/>
    </location>
</feature>
<reference evidence="3 4" key="2">
    <citation type="submission" date="2024-08" db="EMBL/GenBank/DDBJ databases">
        <title>Phylogenomic analyses of a clade within the roseobacter group suggest taxonomic reassignments of species of the genera Aestuariivita, Citreicella, Loktanella, Nautella, Pelagibaca, Ruegeria, Thalassobius, Thiobacimonas and Tropicibacter, and the proposal o.</title>
        <authorList>
            <person name="Jeon C.O."/>
        </authorList>
    </citation>
    <scope>NUCLEOTIDE SEQUENCE [LARGE SCALE GENOMIC DNA]</scope>
    <source>
        <strain evidence="3 4">SS1-5</strain>
    </source>
</reference>
<accession>A0AAN0NJZ3</accession>
<sequence length="214" mass="22528">MRSTSTIIFLAALLAQPLAGYAQEADTDTSTEETEAPADQPAADTEAEPEPGADLNLGEPVGPQVGQTYVLNEFGDWQMRCVKAPEGQAEPCNLYQLLRDDAGNEVAEVNIFRLPEGGRAAAGANIVVPLETLLTQQLTLSVDGGSTRRYPFTFCNAAGCVARVGFTLAEVNQFKAGASATLRLVPAAAPDEEVLLTMSLSGFTAAYDGTVTIE</sequence>
<dbReference type="InterPro" id="IPR010642">
    <property type="entry name" value="Invasion_prot_B"/>
</dbReference>
<name>A0AAN0NJZ3_9RHOB</name>
<dbReference type="InterPro" id="IPR038696">
    <property type="entry name" value="IalB_sf"/>
</dbReference>
<dbReference type="Gene3D" id="2.60.40.1880">
    <property type="entry name" value="Invasion associated locus B (IalB) protein"/>
    <property type="match status" value="1"/>
</dbReference>
<evidence type="ECO:0000256" key="1">
    <source>
        <dbReference type="SAM" id="MobiDB-lite"/>
    </source>
</evidence>
<dbReference type="AlphaFoldDB" id="A0AAN0NJZ3"/>